<feature type="transmembrane region" description="Helical" evidence="6">
    <location>
        <begin position="378"/>
        <end position="396"/>
    </location>
</feature>
<evidence type="ECO:0000313" key="7">
    <source>
        <dbReference type="EMBL" id="MBE8724534.1"/>
    </source>
</evidence>
<feature type="transmembrane region" description="Helical" evidence="6">
    <location>
        <begin position="302"/>
        <end position="328"/>
    </location>
</feature>
<organism evidence="7 8">
    <name type="scientific">Flavobacterium hungaricum</name>
    <dbReference type="NCBI Taxonomy" id="2082725"/>
    <lineage>
        <taxon>Bacteria</taxon>
        <taxon>Pseudomonadati</taxon>
        <taxon>Bacteroidota</taxon>
        <taxon>Flavobacteriia</taxon>
        <taxon>Flavobacteriales</taxon>
        <taxon>Flavobacteriaceae</taxon>
        <taxon>Flavobacterium</taxon>
    </lineage>
</organism>
<keyword evidence="8" id="KW-1185">Reference proteome</keyword>
<feature type="transmembrane region" description="Helical" evidence="6">
    <location>
        <begin position="20"/>
        <end position="49"/>
    </location>
</feature>
<dbReference type="PANTHER" id="PTHR30250">
    <property type="entry name" value="PST FAMILY PREDICTED COLANIC ACID TRANSPORTER"/>
    <property type="match status" value="1"/>
</dbReference>
<evidence type="ECO:0000256" key="6">
    <source>
        <dbReference type="SAM" id="Phobius"/>
    </source>
</evidence>
<comment type="caution">
    <text evidence="7">The sequence shown here is derived from an EMBL/GenBank/DDBJ whole genome shotgun (WGS) entry which is preliminary data.</text>
</comment>
<reference evidence="7 8" key="1">
    <citation type="submission" date="2018-07" db="EMBL/GenBank/DDBJ databases">
        <title>Genome assembly of strain KB82.</title>
        <authorList>
            <person name="Kukolya J."/>
            <person name="Horvath B."/>
            <person name="Nagy I."/>
            <person name="Toth A."/>
        </authorList>
    </citation>
    <scope>NUCLEOTIDE SEQUENCE [LARGE SCALE GENOMIC DNA]</scope>
    <source>
        <strain evidence="7 8">Kb82</strain>
    </source>
</reference>
<dbReference type="Proteomes" id="UP000640614">
    <property type="component" value="Unassembled WGS sequence"/>
</dbReference>
<feature type="transmembrane region" description="Helical" evidence="6">
    <location>
        <begin position="242"/>
        <end position="264"/>
    </location>
</feature>
<evidence type="ECO:0000256" key="1">
    <source>
        <dbReference type="ARBA" id="ARBA00004651"/>
    </source>
</evidence>
<comment type="subcellular location">
    <subcellularLocation>
        <location evidence="1">Cell membrane</location>
        <topology evidence="1">Multi-pass membrane protein</topology>
    </subcellularLocation>
</comment>
<evidence type="ECO:0000256" key="5">
    <source>
        <dbReference type="ARBA" id="ARBA00023136"/>
    </source>
</evidence>
<feature type="transmembrane region" description="Helical" evidence="6">
    <location>
        <begin position="270"/>
        <end position="290"/>
    </location>
</feature>
<feature type="transmembrane region" description="Helical" evidence="6">
    <location>
        <begin position="348"/>
        <end position="366"/>
    </location>
</feature>
<feature type="transmembrane region" description="Helical" evidence="6">
    <location>
        <begin position="402"/>
        <end position="423"/>
    </location>
</feature>
<name>A0ABR9THN3_9FLAO</name>
<feature type="transmembrane region" description="Helical" evidence="6">
    <location>
        <begin position="175"/>
        <end position="200"/>
    </location>
</feature>
<evidence type="ECO:0000256" key="3">
    <source>
        <dbReference type="ARBA" id="ARBA00022692"/>
    </source>
</evidence>
<feature type="transmembrane region" description="Helical" evidence="6">
    <location>
        <begin position="131"/>
        <end position="149"/>
    </location>
</feature>
<keyword evidence="2" id="KW-1003">Cell membrane</keyword>
<evidence type="ECO:0000313" key="8">
    <source>
        <dbReference type="Proteomes" id="UP000640614"/>
    </source>
</evidence>
<sequence>MEVMLNRIKGHPHYYKALHWGKLISITGSAQIIIQVVGFASGLLIIHLLSVNEYALYTLSNTMLGTMTLLADGGIGTGVFSQGGQHWQDKEKLGVILATGLSMRRKFAIGSLIFAVPLLMYLLLRNGANWLITILIVASLIPAFFAALSDSLLEIFPKLHQDILPLQKNQVSVGIWRLILTGLTIFIFPYSFIAILASGIPRIYGNIKLRKIAETFVDNKQTTDPVVEKEIMSIVKRVLPGAIYYCLSGQITIWLISIAGNTASVAQIGALGRVSVLLGVLASLFSTLLVPRFARQKSDFKVLLNQFLLNVFLLIIVCIILVTCVFLFSNQFLWILGGNYRGLNTALVLNVTGSCLGLITGFLFSLSSSRGWLINPYLYIASNLLSIVIGIFLFDISSLMGVLYFNIFISVVQAVIYSSYTFVKIYKLRSV</sequence>
<keyword evidence="4 6" id="KW-1133">Transmembrane helix</keyword>
<dbReference type="EMBL" id="PRDM01000001">
    <property type="protein sequence ID" value="MBE8724534.1"/>
    <property type="molecule type" value="Genomic_DNA"/>
</dbReference>
<evidence type="ECO:0000256" key="2">
    <source>
        <dbReference type="ARBA" id="ARBA00022475"/>
    </source>
</evidence>
<gene>
    <name evidence="7" type="ORF">C4F50_06180</name>
</gene>
<dbReference type="PANTHER" id="PTHR30250:SF11">
    <property type="entry name" value="O-ANTIGEN TRANSPORTER-RELATED"/>
    <property type="match status" value="1"/>
</dbReference>
<feature type="transmembrane region" description="Helical" evidence="6">
    <location>
        <begin position="107"/>
        <end position="124"/>
    </location>
</feature>
<proteinExistence type="predicted"/>
<dbReference type="InterPro" id="IPR050833">
    <property type="entry name" value="Poly_Biosynth_Transport"/>
</dbReference>
<keyword evidence="3 6" id="KW-0812">Transmembrane</keyword>
<evidence type="ECO:0000256" key="4">
    <source>
        <dbReference type="ARBA" id="ARBA00022989"/>
    </source>
</evidence>
<keyword evidence="5 6" id="KW-0472">Membrane</keyword>
<accession>A0ABR9THN3</accession>
<protein>
    <submittedName>
        <fullName evidence="7">Polysaccharide biosynthesis protein</fullName>
    </submittedName>
</protein>